<dbReference type="InterPro" id="IPR040221">
    <property type="entry name" value="CDCA7/CDA7L"/>
</dbReference>
<keyword evidence="6" id="KW-0832">Ubl conjugation</keyword>
<comment type="caution">
    <text evidence="13">The sequence shown here is derived from an EMBL/GenBank/DDBJ whole genome shotgun (WGS) entry which is preliminary data.</text>
</comment>
<reference evidence="13 14" key="1">
    <citation type="submission" date="2019-01" db="EMBL/GenBank/DDBJ databases">
        <title>Sequencing of cultivated peanut Arachis hypogaea provides insights into genome evolution and oil improvement.</title>
        <authorList>
            <person name="Chen X."/>
        </authorList>
    </citation>
    <scope>NUCLEOTIDE SEQUENCE [LARGE SCALE GENOMIC DNA]</scope>
    <source>
        <strain evidence="14">cv. Fuhuasheng</strain>
        <tissue evidence="13">Leaves</tissue>
    </source>
</reference>
<dbReference type="EMBL" id="SDMP01000020">
    <property type="protein sequence ID" value="RYQ86294.1"/>
    <property type="molecule type" value="Genomic_DNA"/>
</dbReference>
<dbReference type="Pfam" id="PF15612">
    <property type="entry name" value="WHIM1"/>
    <property type="match status" value="1"/>
</dbReference>
<feature type="domain" description="DDT" evidence="12">
    <location>
        <begin position="416"/>
        <end position="481"/>
    </location>
</feature>
<keyword evidence="5" id="KW-0597">Phosphoprotein</keyword>
<evidence type="ECO:0000256" key="9">
    <source>
        <dbReference type="ARBA" id="ARBA00023242"/>
    </source>
</evidence>
<keyword evidence="8" id="KW-0804">Transcription</keyword>
<dbReference type="PROSITE" id="PS50827">
    <property type="entry name" value="DDT"/>
    <property type="match status" value="1"/>
</dbReference>
<evidence type="ECO:0000313" key="13">
    <source>
        <dbReference type="EMBL" id="RYQ86294.1"/>
    </source>
</evidence>
<dbReference type="GO" id="GO:0005634">
    <property type="term" value="C:nucleus"/>
    <property type="evidence" value="ECO:0007669"/>
    <property type="project" value="UniProtKB-SubCell"/>
</dbReference>
<proteinExistence type="predicted"/>
<dbReference type="PANTHER" id="PTHR31169">
    <property type="entry name" value="OS05G0300700 PROTEIN"/>
    <property type="match status" value="1"/>
</dbReference>
<comment type="subcellular location">
    <subcellularLocation>
        <location evidence="2">Cytoplasm</location>
    </subcellularLocation>
    <subcellularLocation>
        <location evidence="1">Nucleus</location>
    </subcellularLocation>
</comment>
<organism evidence="13 14">
    <name type="scientific">Arachis hypogaea</name>
    <name type="common">Peanut</name>
    <dbReference type="NCBI Taxonomy" id="3818"/>
    <lineage>
        <taxon>Eukaryota</taxon>
        <taxon>Viridiplantae</taxon>
        <taxon>Streptophyta</taxon>
        <taxon>Embryophyta</taxon>
        <taxon>Tracheophyta</taxon>
        <taxon>Spermatophyta</taxon>
        <taxon>Magnoliopsida</taxon>
        <taxon>eudicotyledons</taxon>
        <taxon>Gunneridae</taxon>
        <taxon>Pentapetalae</taxon>
        <taxon>rosids</taxon>
        <taxon>fabids</taxon>
        <taxon>Fabales</taxon>
        <taxon>Fabaceae</taxon>
        <taxon>Papilionoideae</taxon>
        <taxon>50 kb inversion clade</taxon>
        <taxon>dalbergioids sensu lato</taxon>
        <taxon>Dalbergieae</taxon>
        <taxon>Pterocarpus clade</taxon>
        <taxon>Arachis</taxon>
    </lineage>
</organism>
<dbReference type="AlphaFoldDB" id="A0A444X9F1"/>
<protein>
    <recommendedName>
        <fullName evidence="12">DDT domain-containing protein</fullName>
    </recommendedName>
</protein>
<dbReference type="STRING" id="3818.A0A444X9F1"/>
<evidence type="ECO:0000256" key="4">
    <source>
        <dbReference type="ARBA" id="ARBA00022499"/>
    </source>
</evidence>
<keyword evidence="9" id="KW-0539">Nucleus</keyword>
<gene>
    <name evidence="13" type="ORF">Ahy_B10g105965</name>
</gene>
<name>A0A444X9F1_ARAHY</name>
<dbReference type="SMART" id="SM00571">
    <property type="entry name" value="DDT"/>
    <property type="match status" value="1"/>
</dbReference>
<feature type="compositionally biased region" description="Polar residues" evidence="11">
    <location>
        <begin position="212"/>
        <end position="222"/>
    </location>
</feature>
<feature type="region of interest" description="Disordered" evidence="11">
    <location>
        <begin position="200"/>
        <end position="254"/>
    </location>
</feature>
<evidence type="ECO:0000256" key="10">
    <source>
        <dbReference type="SAM" id="Coils"/>
    </source>
</evidence>
<evidence type="ECO:0000256" key="5">
    <source>
        <dbReference type="ARBA" id="ARBA00022553"/>
    </source>
</evidence>
<keyword evidence="10" id="KW-0175">Coiled coil</keyword>
<evidence type="ECO:0000256" key="3">
    <source>
        <dbReference type="ARBA" id="ARBA00022490"/>
    </source>
</evidence>
<evidence type="ECO:0000256" key="1">
    <source>
        <dbReference type="ARBA" id="ARBA00004123"/>
    </source>
</evidence>
<dbReference type="Proteomes" id="UP000289738">
    <property type="component" value="Chromosome B10"/>
</dbReference>
<accession>A0A444X9F1</accession>
<evidence type="ECO:0000313" key="14">
    <source>
        <dbReference type="Proteomes" id="UP000289738"/>
    </source>
</evidence>
<evidence type="ECO:0000256" key="7">
    <source>
        <dbReference type="ARBA" id="ARBA00023015"/>
    </source>
</evidence>
<feature type="compositionally biased region" description="Basic and acidic residues" evidence="11">
    <location>
        <begin position="223"/>
        <end position="236"/>
    </location>
</feature>
<feature type="coiled-coil region" evidence="10">
    <location>
        <begin position="558"/>
        <end position="592"/>
    </location>
</feature>
<sequence>MAIELDSHQELNHGAGTKVNATSQKAKRTKSPGIRVVGSRIYDSANGITCHQCRQKTRDFAAVCKNLKNGKPCVIKFCHKCLLNRYGEKAEDVMQQEEWICPKCKGSCNCSLCRQRGEQPTGQMVKVAKASGYNSVSDMLRVNTPETLKTLKLNTNVSPKKKSALKKDAVINGVLVSNVVTNTKAIASDKELVIDISGEPEKENSLDGNKASKLNSLKAQKTSPEKSRKMKREGLKEISNGKTIDDAGKKRSSKRLKVCHEANGSIKGFNDVSAKKTKVNANKGIIHDKKDVKEKKHESEKEMKVDINHSLSCGEKNCPEVRGAHDFFPPSTLASNNASFNRNQPKAKEDMHAKVLKGAAVTAYDHNAVNSQAEGIAKAPKDGAYAFNKKIEKIQVEVLLPAGDELKDISDVEFQPEDVGNALQFLEFCRSFRKVLDVKKGEAEAILRELVRKQNLRRTQNTLVVQFHIRLLTLILVDSGVNSPPLTTGSGNNSWLKALEDLISESKLALGGFPLDCFKEGIGGYHELDLSKKLSLLNFLCDEALCTEKLRSYIDEQNVRFAEEKKEAKSKIAAAKEKEKGLKQKLQDKLANAIVKDGALLSIAEHQAIMSKIKSQAAEAHAEVIEAMGLIPKGKQHSDAMRIEPVFSDGNQTFWKLESYNGDYALLLQDIKMDNEIGATSDERWFVYGPEKKDGIDKYITSRKLRG</sequence>
<dbReference type="InterPro" id="IPR018501">
    <property type="entry name" value="DDT_dom"/>
</dbReference>
<keyword evidence="4" id="KW-1017">Isopeptide bond</keyword>
<evidence type="ECO:0000256" key="2">
    <source>
        <dbReference type="ARBA" id="ARBA00004496"/>
    </source>
</evidence>
<dbReference type="GO" id="GO:0005737">
    <property type="term" value="C:cytoplasm"/>
    <property type="evidence" value="ECO:0007669"/>
    <property type="project" value="UniProtKB-SubCell"/>
</dbReference>
<dbReference type="InterPro" id="IPR018866">
    <property type="entry name" value="Znf-4CXXC_R1"/>
</dbReference>
<dbReference type="InterPro" id="IPR028942">
    <property type="entry name" value="WHIM1_dom"/>
</dbReference>
<dbReference type="Pfam" id="PF10497">
    <property type="entry name" value="zf-4CXXC_R1"/>
    <property type="match status" value="1"/>
</dbReference>
<dbReference type="GO" id="GO:0006355">
    <property type="term" value="P:regulation of DNA-templated transcription"/>
    <property type="evidence" value="ECO:0007669"/>
    <property type="project" value="InterPro"/>
</dbReference>
<dbReference type="PANTHER" id="PTHR31169:SF8">
    <property type="entry name" value="ZINC-FINGER DOMAIN OF MONOAMINE-OXIDASE A REPRESSOR R1 PROTEIN"/>
    <property type="match status" value="1"/>
</dbReference>
<keyword evidence="3" id="KW-0963">Cytoplasm</keyword>
<evidence type="ECO:0000256" key="11">
    <source>
        <dbReference type="SAM" id="MobiDB-lite"/>
    </source>
</evidence>
<evidence type="ECO:0000256" key="8">
    <source>
        <dbReference type="ARBA" id="ARBA00023163"/>
    </source>
</evidence>
<keyword evidence="7" id="KW-0805">Transcription regulation</keyword>
<evidence type="ECO:0000256" key="6">
    <source>
        <dbReference type="ARBA" id="ARBA00022843"/>
    </source>
</evidence>
<keyword evidence="14" id="KW-1185">Reference proteome</keyword>
<evidence type="ECO:0000259" key="12">
    <source>
        <dbReference type="PROSITE" id="PS50827"/>
    </source>
</evidence>